<accession>A0ABX6BZY8</accession>
<comment type="catalytic activity">
    <reaction evidence="6">
        <text>7,8-dihydroneopterin 3'-triphosphate + H2O = 6-carboxy-5,6,7,8-tetrahydropterin + triphosphate + acetaldehyde + 2 H(+)</text>
        <dbReference type="Rhea" id="RHEA:27966"/>
        <dbReference type="ChEBI" id="CHEBI:15343"/>
        <dbReference type="ChEBI" id="CHEBI:15377"/>
        <dbReference type="ChEBI" id="CHEBI:15378"/>
        <dbReference type="ChEBI" id="CHEBI:18036"/>
        <dbReference type="ChEBI" id="CHEBI:58462"/>
        <dbReference type="ChEBI" id="CHEBI:61032"/>
        <dbReference type="EC" id="4.1.2.50"/>
    </reaction>
</comment>
<dbReference type="SUPFAM" id="SSF55620">
    <property type="entry name" value="Tetrahydrobiopterin biosynthesis enzymes-like"/>
    <property type="match status" value="1"/>
</dbReference>
<gene>
    <name evidence="8" type="ORF">Tbon_03575</name>
</gene>
<evidence type="ECO:0000256" key="5">
    <source>
        <dbReference type="ARBA" id="ARBA00031449"/>
    </source>
</evidence>
<evidence type="ECO:0000256" key="2">
    <source>
        <dbReference type="ARBA" id="ARBA00008900"/>
    </source>
</evidence>
<evidence type="ECO:0000313" key="9">
    <source>
        <dbReference type="Proteomes" id="UP000326331"/>
    </source>
</evidence>
<evidence type="ECO:0000256" key="4">
    <source>
        <dbReference type="ARBA" id="ARBA00018141"/>
    </source>
</evidence>
<dbReference type="RefSeq" id="WP_158066338.1">
    <property type="nucleotide sequence ID" value="NZ_CP042829.1"/>
</dbReference>
<organism evidence="8 9">
    <name type="scientific">Tepidiforma bonchosmolovskayae</name>
    <dbReference type="NCBI Taxonomy" id="2601677"/>
    <lineage>
        <taxon>Bacteria</taxon>
        <taxon>Bacillati</taxon>
        <taxon>Chloroflexota</taxon>
        <taxon>Tepidiformia</taxon>
        <taxon>Tepidiformales</taxon>
        <taxon>Tepidiformaceae</taxon>
        <taxon>Tepidiforma</taxon>
    </lineage>
</organism>
<dbReference type="PANTHER" id="PTHR12589:SF8">
    <property type="entry name" value="6-CARBOXY-5,6,7,8-TETRAHYDROPTERIN SYNTHASE"/>
    <property type="match status" value="1"/>
</dbReference>
<evidence type="ECO:0000313" key="8">
    <source>
        <dbReference type="EMBL" id="QFG02408.1"/>
    </source>
</evidence>
<evidence type="ECO:0000256" key="6">
    <source>
        <dbReference type="ARBA" id="ARBA00048807"/>
    </source>
</evidence>
<dbReference type="InterPro" id="IPR038418">
    <property type="entry name" value="6-PTP_synth/QueD_sf"/>
</dbReference>
<comment type="similarity">
    <text evidence="2">Belongs to the PTPS family. QueD subfamily.</text>
</comment>
<evidence type="ECO:0000256" key="7">
    <source>
        <dbReference type="SAM" id="MobiDB-lite"/>
    </source>
</evidence>
<dbReference type="Gene3D" id="3.30.479.10">
    <property type="entry name" value="6-pyruvoyl tetrahydropterin synthase/QueD"/>
    <property type="match status" value="1"/>
</dbReference>
<sequence length="171" mass="18479">MKTTEVAAMRGTGDRPGDPPAKVSVIDRGAAPDPGLVQRGIAAGLRYRLAIDSFFGASHAIRPNGEKHTHSYRVQAVFVTENVDDEGMVAGFREVKNLLEAEAKRYANRFLNEIHPFTVVQPTGENVAAVIFRNLEARLLEEMPGGPRLVSVTLWENPTISVTVEAGGDAA</sequence>
<dbReference type="PANTHER" id="PTHR12589">
    <property type="entry name" value="PYRUVOYL TETRAHYDROBIOPTERIN SYNTHASE"/>
    <property type="match status" value="1"/>
</dbReference>
<feature type="region of interest" description="Disordered" evidence="7">
    <location>
        <begin position="1"/>
        <end position="21"/>
    </location>
</feature>
<evidence type="ECO:0000256" key="3">
    <source>
        <dbReference type="ARBA" id="ARBA00012982"/>
    </source>
</evidence>
<dbReference type="InterPro" id="IPR007115">
    <property type="entry name" value="6-PTP_synth/QueD"/>
</dbReference>
<keyword evidence="9" id="KW-1185">Reference proteome</keyword>
<evidence type="ECO:0000256" key="1">
    <source>
        <dbReference type="ARBA" id="ARBA00005061"/>
    </source>
</evidence>
<dbReference type="Proteomes" id="UP000326331">
    <property type="component" value="Chromosome"/>
</dbReference>
<protein>
    <recommendedName>
        <fullName evidence="4">6-carboxy-5,6,7,8-tetrahydropterin synthase</fullName>
        <ecNumber evidence="3">4.1.2.50</ecNumber>
    </recommendedName>
    <alternativeName>
        <fullName evidence="5">Queuosine biosynthesis protein QueD</fullName>
    </alternativeName>
</protein>
<comment type="pathway">
    <text evidence="1">Purine metabolism; 7-cyano-7-deazaguanine biosynthesis.</text>
</comment>
<dbReference type="EC" id="4.1.2.50" evidence="3"/>
<reference evidence="8 9" key="1">
    <citation type="submission" date="2019-10" db="EMBL/GenBank/DDBJ databases">
        <title>Thermopilla bonchosmolovskayae gen. nov., sp. nov., a moderately thermophilic Chloroflexi bacterium from a Chukotka hot spring (Arctic, Russia), representing a novel classis Thermopillaia, which include previously uncultivated lineage OLB14.</title>
        <authorList>
            <person name="Kochetkova T.V."/>
            <person name="Zayulina K.S."/>
            <person name="Zhigarkov V.S."/>
            <person name="Minaev N.V."/>
            <person name="Novikov A."/>
            <person name="Toshchakov S.V."/>
            <person name="Elcheninov A.G."/>
            <person name="Kublanov I.V."/>
        </authorList>
    </citation>
    <scope>NUCLEOTIDE SEQUENCE [LARGE SCALE GENOMIC DNA]</scope>
    <source>
        <strain evidence="8 9">3753O</strain>
    </source>
</reference>
<proteinExistence type="inferred from homology"/>
<dbReference type="Pfam" id="PF01242">
    <property type="entry name" value="PTPS"/>
    <property type="match status" value="1"/>
</dbReference>
<name>A0ABX6BZY8_9CHLR</name>
<dbReference type="EMBL" id="CP042829">
    <property type="protein sequence ID" value="QFG02408.1"/>
    <property type="molecule type" value="Genomic_DNA"/>
</dbReference>